<dbReference type="PANTHER" id="PTHR34356:SF3">
    <property type="entry name" value="EXPRESSED PROTEIN"/>
    <property type="match status" value="1"/>
</dbReference>
<dbReference type="AlphaFoldDB" id="A0AAD3TAE3"/>
<evidence type="ECO:0000256" key="1">
    <source>
        <dbReference type="SAM" id="MobiDB-lite"/>
    </source>
</evidence>
<feature type="region of interest" description="Disordered" evidence="1">
    <location>
        <begin position="157"/>
        <end position="243"/>
    </location>
</feature>
<feature type="compositionally biased region" description="Polar residues" evidence="1">
    <location>
        <begin position="172"/>
        <end position="187"/>
    </location>
</feature>
<dbReference type="Proteomes" id="UP001279734">
    <property type="component" value="Unassembled WGS sequence"/>
</dbReference>
<evidence type="ECO:0000313" key="2">
    <source>
        <dbReference type="EMBL" id="GMH26615.1"/>
    </source>
</evidence>
<evidence type="ECO:0000313" key="3">
    <source>
        <dbReference type="Proteomes" id="UP001279734"/>
    </source>
</evidence>
<dbReference type="EMBL" id="BSYO01000031">
    <property type="protein sequence ID" value="GMH26615.1"/>
    <property type="molecule type" value="Genomic_DNA"/>
</dbReference>
<comment type="caution">
    <text evidence="2">The sequence shown here is derived from an EMBL/GenBank/DDBJ whole genome shotgun (WGS) entry which is preliminary data.</text>
</comment>
<reference evidence="2" key="1">
    <citation type="submission" date="2023-05" db="EMBL/GenBank/DDBJ databases">
        <title>Nepenthes gracilis genome sequencing.</title>
        <authorList>
            <person name="Fukushima K."/>
        </authorList>
    </citation>
    <scope>NUCLEOTIDE SEQUENCE</scope>
    <source>
        <strain evidence="2">SING2019-196</strain>
    </source>
</reference>
<name>A0AAD3TAE3_NEPGR</name>
<protein>
    <submittedName>
        <fullName evidence="2">Uncharacterized protein</fullName>
    </submittedName>
</protein>
<sequence length="243" mass="26759">MTNSTGNEPGGRKITAEEVISLIKDDGDFDRLRLKIIRKLKDNEDLRNNIISVVKQSEALNRTGAENIKTGQLLDAIYEEVREKAMNQISDGLWEIIRSSDGMKTEITETVQSVYDKLMKPPGKEEDELASSSAQVQHRRITCNGSIEMSCETDGTISDRELKEPPGFPTCDQIQTNDGEISLQQPIGSERGPHEEGEPNQPNGPFEIEDGDPGVPPGFSLLGKRKHLSDASDEEPDVPPGFG</sequence>
<keyword evidence="3" id="KW-1185">Reference proteome</keyword>
<gene>
    <name evidence="2" type="ORF">Nepgr_028458</name>
</gene>
<dbReference type="PANTHER" id="PTHR34356">
    <property type="entry name" value="ANTIGENIC HEAT-STABLE PROTEIN"/>
    <property type="match status" value="1"/>
</dbReference>
<accession>A0AAD3TAE3</accession>
<organism evidence="2 3">
    <name type="scientific">Nepenthes gracilis</name>
    <name type="common">Slender pitcher plant</name>
    <dbReference type="NCBI Taxonomy" id="150966"/>
    <lineage>
        <taxon>Eukaryota</taxon>
        <taxon>Viridiplantae</taxon>
        <taxon>Streptophyta</taxon>
        <taxon>Embryophyta</taxon>
        <taxon>Tracheophyta</taxon>
        <taxon>Spermatophyta</taxon>
        <taxon>Magnoliopsida</taxon>
        <taxon>eudicotyledons</taxon>
        <taxon>Gunneridae</taxon>
        <taxon>Pentapetalae</taxon>
        <taxon>Caryophyllales</taxon>
        <taxon>Nepenthaceae</taxon>
        <taxon>Nepenthes</taxon>
    </lineage>
</organism>
<proteinExistence type="predicted"/>